<keyword evidence="2" id="KW-1185">Reference proteome</keyword>
<organism evidence="1 2">
    <name type="scientific">Clostridium subterminale</name>
    <dbReference type="NCBI Taxonomy" id="1550"/>
    <lineage>
        <taxon>Bacteria</taxon>
        <taxon>Bacillati</taxon>
        <taxon>Bacillota</taxon>
        <taxon>Clostridia</taxon>
        <taxon>Eubacteriales</taxon>
        <taxon>Clostridiaceae</taxon>
        <taxon>Clostridium</taxon>
    </lineage>
</organism>
<proteinExistence type="predicted"/>
<dbReference type="InterPro" id="IPR022385">
    <property type="entry name" value="Rhs_assc_core"/>
</dbReference>
<accession>A0ABN1KU87</accession>
<protein>
    <recommendedName>
        <fullName evidence="3">RHS repeat-associated core domain-containing protein</fullName>
    </recommendedName>
</protein>
<gene>
    <name evidence="1" type="ORF">GCM10008908_28960</name>
</gene>
<dbReference type="RefSeq" id="WP_343827188.1">
    <property type="nucleotide sequence ID" value="NZ_BAAACI010000007.1"/>
</dbReference>
<dbReference type="PANTHER" id="PTHR32305:SF15">
    <property type="entry name" value="PROTEIN RHSA-RELATED"/>
    <property type="match status" value="1"/>
</dbReference>
<dbReference type="InterPro" id="IPR050708">
    <property type="entry name" value="T6SS_VgrG/RHS"/>
</dbReference>
<evidence type="ECO:0008006" key="3">
    <source>
        <dbReference type="Google" id="ProtNLM"/>
    </source>
</evidence>
<reference evidence="1 2" key="1">
    <citation type="journal article" date="2019" name="Int. J. Syst. Evol. Microbiol.">
        <title>The Global Catalogue of Microorganisms (GCM) 10K type strain sequencing project: providing services to taxonomists for standard genome sequencing and annotation.</title>
        <authorList>
            <consortium name="The Broad Institute Genomics Platform"/>
            <consortium name="The Broad Institute Genome Sequencing Center for Infectious Disease"/>
            <person name="Wu L."/>
            <person name="Ma J."/>
        </authorList>
    </citation>
    <scope>NUCLEOTIDE SEQUENCE [LARGE SCALE GENOMIC DNA]</scope>
    <source>
        <strain evidence="1 2">JCM 1417</strain>
    </source>
</reference>
<evidence type="ECO:0000313" key="2">
    <source>
        <dbReference type="Proteomes" id="UP001501047"/>
    </source>
</evidence>
<dbReference type="Proteomes" id="UP001501047">
    <property type="component" value="Unassembled WGS sequence"/>
</dbReference>
<dbReference type="NCBIfam" id="TIGR03696">
    <property type="entry name" value="Rhs_assc_core"/>
    <property type="match status" value="1"/>
</dbReference>
<name>A0ABN1KU87_CLOSU</name>
<sequence>MVYEEITNGSTVDKLVYNYGDNGLVGFTLNGTEYFYIRNSQTDIIGILDSNGTQVVSYTYDTWGKLISITGDKALGEKNPYRYRGYRYDSETGYYYLQSRYYNPEWGRFLNADGLVSTGQGFIGYNMFAYCLNSPVNRRDDNGLRSGCITEGATSSSAISYKSSQDYIGAAAAAYGGYFGGKSALGGVRVVKNGTKAHRGKVMTYGPGKTDKFIPKSSYVLDEAIDGFKGSFNLKGKGFKGAAKGIVAVGMIANGVNNYTEYDGNIKHAAIGWSVDTLADIAIGTATAALIAIGVAYLGITAPLWGTALLAASISYGASSLLENKITNLKNSVISGF</sequence>
<dbReference type="EMBL" id="BAAACI010000007">
    <property type="protein sequence ID" value="GAA0776132.1"/>
    <property type="molecule type" value="Genomic_DNA"/>
</dbReference>
<dbReference type="Gene3D" id="2.180.10.10">
    <property type="entry name" value="RHS repeat-associated core"/>
    <property type="match status" value="1"/>
</dbReference>
<evidence type="ECO:0000313" key="1">
    <source>
        <dbReference type="EMBL" id="GAA0776132.1"/>
    </source>
</evidence>
<comment type="caution">
    <text evidence="1">The sequence shown here is derived from an EMBL/GenBank/DDBJ whole genome shotgun (WGS) entry which is preliminary data.</text>
</comment>
<dbReference type="PANTHER" id="PTHR32305">
    <property type="match status" value="1"/>
</dbReference>